<reference evidence="3 4" key="1">
    <citation type="journal article" date="2019" name="Sci. Rep.">
        <title>Extended insight into the Mycobacterium chelonae-abscessus complex through whole genome sequencing of Mycobacterium salmoniphilum outbreak and Mycobacterium salmoniphilum-like strains.</title>
        <authorList>
            <person name="Behra P.R.K."/>
            <person name="Das S."/>
            <person name="Pettersson B.M.F."/>
            <person name="Shirreff L."/>
            <person name="DuCote T."/>
            <person name="Jacobsson K.G."/>
            <person name="Ennis D.G."/>
            <person name="Kirsebom L.A."/>
        </authorList>
    </citation>
    <scope>NUCLEOTIDE SEQUENCE [LARGE SCALE GENOMIC DNA]</scope>
    <source>
        <strain evidence="3 4">CCUG 63697</strain>
    </source>
</reference>
<dbReference type="InterPro" id="IPR015590">
    <property type="entry name" value="Aldehyde_DH_dom"/>
</dbReference>
<dbReference type="EMBL" id="PECC01000028">
    <property type="protein sequence ID" value="TDZ49098.1"/>
    <property type="molecule type" value="Genomic_DNA"/>
</dbReference>
<dbReference type="InterPro" id="IPR016162">
    <property type="entry name" value="Ald_DH_N"/>
</dbReference>
<gene>
    <name evidence="3" type="ORF">CCUG63697_03630</name>
</gene>
<name>A0A4R8R3J5_9MYCO</name>
<proteinExistence type="predicted"/>
<protein>
    <submittedName>
        <fullName evidence="3">Aldehyde dehydrogenase family protein</fullName>
    </submittedName>
</protein>
<keyword evidence="4" id="KW-1185">Reference proteome</keyword>
<evidence type="ECO:0000256" key="1">
    <source>
        <dbReference type="ARBA" id="ARBA00023002"/>
    </source>
</evidence>
<dbReference type="InterPro" id="IPR016161">
    <property type="entry name" value="Ald_DH/histidinol_DH"/>
</dbReference>
<dbReference type="RefSeq" id="WP_134050406.1">
    <property type="nucleotide sequence ID" value="NZ_PECB01000002.1"/>
</dbReference>
<evidence type="ECO:0000313" key="3">
    <source>
        <dbReference type="EMBL" id="TDZ49098.1"/>
    </source>
</evidence>
<sequence>MTSALPENVSGTAISLDALGPAGAYRTRTREVITDIAGTPVADLSIVPPLYVSRSIRAQRNVAALPATRREAALAGAAEIFSDAEIAGYGFDQYVDVVSRVSGLPIAVARASAIGVAEAVRHAIDAVTPARPVGATLDWRDERTRRGSAVWTRRGEVLAVHASGNSPGVHGGWVQALALGYRVAIRPSRREPFTGHRLVNALRQAGFRPEDALYLPTDHAGAAEIIAAADLAVVYGGQDIVDKYAGDPTVMVNGPGRTKTLITDEQDWPDYLDVIVESVIGQGGMACTNTTAVLYEGDPRPLAEAIVARLEAITPLPISDERAVLPVQPLDAARRVAEYLAAKSLGATALLGADQVVADLGDGSAALRPAVHLLERPDVDKLNTELAFPCVWVAPWARADGLAPLRHSLVINAITSDGELIDALVDDPTVSNVYSGRHPTSYAAPEIPHDGFLADFLMRTKGFIRD</sequence>
<comment type="caution">
    <text evidence="3">The sequence shown here is derived from an EMBL/GenBank/DDBJ whole genome shotgun (WGS) entry which is preliminary data.</text>
</comment>
<dbReference type="AlphaFoldDB" id="A0A4R8R3J5"/>
<accession>A0A4R8R3J5</accession>
<keyword evidence="1" id="KW-0560">Oxidoreductase</keyword>
<feature type="domain" description="Aldehyde dehydrogenase" evidence="2">
    <location>
        <begin position="54"/>
        <end position="396"/>
    </location>
</feature>
<evidence type="ECO:0000259" key="2">
    <source>
        <dbReference type="Pfam" id="PF00171"/>
    </source>
</evidence>
<dbReference type="Proteomes" id="UP000295165">
    <property type="component" value="Unassembled WGS sequence"/>
</dbReference>
<evidence type="ECO:0000313" key="4">
    <source>
        <dbReference type="Proteomes" id="UP000295165"/>
    </source>
</evidence>
<dbReference type="Gene3D" id="3.40.605.10">
    <property type="entry name" value="Aldehyde Dehydrogenase, Chain A, domain 1"/>
    <property type="match status" value="1"/>
</dbReference>
<dbReference type="GO" id="GO:0016620">
    <property type="term" value="F:oxidoreductase activity, acting on the aldehyde or oxo group of donors, NAD or NADP as acceptor"/>
    <property type="evidence" value="ECO:0007669"/>
    <property type="project" value="InterPro"/>
</dbReference>
<dbReference type="SUPFAM" id="SSF53720">
    <property type="entry name" value="ALDH-like"/>
    <property type="match status" value="1"/>
</dbReference>
<dbReference type="InterPro" id="IPR016163">
    <property type="entry name" value="Ald_DH_C"/>
</dbReference>
<dbReference type="Pfam" id="PF00171">
    <property type="entry name" value="Aldedh"/>
    <property type="match status" value="1"/>
</dbReference>
<dbReference type="Gene3D" id="3.40.309.10">
    <property type="entry name" value="Aldehyde Dehydrogenase, Chain A, domain 2"/>
    <property type="match status" value="1"/>
</dbReference>
<organism evidence="3 4">
    <name type="scientific">Mycobacteroides franklinii</name>
    <dbReference type="NCBI Taxonomy" id="948102"/>
    <lineage>
        <taxon>Bacteria</taxon>
        <taxon>Bacillati</taxon>
        <taxon>Actinomycetota</taxon>
        <taxon>Actinomycetes</taxon>
        <taxon>Mycobacteriales</taxon>
        <taxon>Mycobacteriaceae</taxon>
        <taxon>Mycobacteroides</taxon>
    </lineage>
</organism>